<gene>
    <name evidence="2" type="ORF">NKG59_20860</name>
</gene>
<accession>A0AA41WTD5</accession>
<protein>
    <submittedName>
        <fullName evidence="2">Uncharacterized protein</fullName>
    </submittedName>
</protein>
<evidence type="ECO:0000313" key="3">
    <source>
        <dbReference type="Proteomes" id="UP001162793"/>
    </source>
</evidence>
<dbReference type="AlphaFoldDB" id="A0AA41WTD5"/>
<evidence type="ECO:0000313" key="2">
    <source>
        <dbReference type="EMBL" id="MCP1174820.1"/>
    </source>
</evidence>
<feature type="region of interest" description="Disordered" evidence="1">
    <location>
        <begin position="40"/>
        <end position="59"/>
    </location>
</feature>
<keyword evidence="3" id="KW-1185">Reference proteome</keyword>
<reference evidence="3" key="1">
    <citation type="journal article" date="2023" name="Front. Microbiol.">
        <title>Ralstonia chuxiongensis sp. nov., Ralstonia mojiangensis sp. nov., and Ralstonia soli sp. nov., isolated from tobacco fields, are three novel species in the family Burkholderiaceae.</title>
        <authorList>
            <person name="Lu C.H."/>
            <person name="Zhang Y.Y."/>
            <person name="Jiang N."/>
            <person name="Chen W."/>
            <person name="Shao X."/>
            <person name="Zhao Z.M."/>
            <person name="Lu W.L."/>
            <person name="Hu X."/>
            <person name="Xi Y.X."/>
            <person name="Zou S.Y."/>
            <person name="Wei Q.J."/>
            <person name="Lin Z.L."/>
            <person name="Gong L."/>
            <person name="Gai X.T."/>
            <person name="Zhang L.Q."/>
            <person name="Li J.Y."/>
            <person name="Jin Y."/>
            <person name="Xia Z.Y."/>
        </authorList>
    </citation>
    <scope>NUCLEOTIDE SEQUENCE [LARGE SCALE GENOMIC DNA]</scope>
    <source>
        <strain evidence="3">21YRMH01-3</strain>
    </source>
</reference>
<organism evidence="2 3">
    <name type="scientific">Ralstonia chuxiongensis</name>
    <dbReference type="NCBI Taxonomy" id="2957504"/>
    <lineage>
        <taxon>Bacteria</taxon>
        <taxon>Pseudomonadati</taxon>
        <taxon>Pseudomonadota</taxon>
        <taxon>Betaproteobacteria</taxon>
        <taxon>Burkholderiales</taxon>
        <taxon>Burkholderiaceae</taxon>
        <taxon>Ralstonia</taxon>
    </lineage>
</organism>
<dbReference type="RefSeq" id="WP_253540776.1">
    <property type="nucleotide sequence ID" value="NZ_JAMYWC010000006.1"/>
</dbReference>
<name>A0AA41WTD5_9RALS</name>
<comment type="caution">
    <text evidence="2">The sequence shown here is derived from an EMBL/GenBank/DDBJ whole genome shotgun (WGS) entry which is preliminary data.</text>
</comment>
<dbReference type="EMBL" id="JAMYWC010000006">
    <property type="protein sequence ID" value="MCP1174820.1"/>
    <property type="molecule type" value="Genomic_DNA"/>
</dbReference>
<proteinExistence type="predicted"/>
<dbReference type="Proteomes" id="UP001162793">
    <property type="component" value="Unassembled WGS sequence"/>
</dbReference>
<sequence>MTRSISHATNSPAGDALSEYQKGVLSARRFLRAMFSRNAAGNTCDTGATPAPEHPDQQR</sequence>
<evidence type="ECO:0000256" key="1">
    <source>
        <dbReference type="SAM" id="MobiDB-lite"/>
    </source>
</evidence>